<proteinExistence type="inferred from homology"/>
<evidence type="ECO:0000313" key="12">
    <source>
        <dbReference type="Proteomes" id="UP000219331"/>
    </source>
</evidence>
<comment type="subunit">
    <text evidence="9">The complex comprises the extracytoplasmic solute receptor protein and the two transmembrane proteins.</text>
</comment>
<evidence type="ECO:0000256" key="6">
    <source>
        <dbReference type="ARBA" id="ARBA00022989"/>
    </source>
</evidence>
<dbReference type="PANTHER" id="PTHR35011:SF2">
    <property type="entry name" value="2,3-DIKETO-L-GULONATE TRAP TRANSPORTER SMALL PERMEASE PROTEIN YIAM"/>
    <property type="match status" value="1"/>
</dbReference>
<keyword evidence="4 9" id="KW-0997">Cell inner membrane</keyword>
<dbReference type="PANTHER" id="PTHR35011">
    <property type="entry name" value="2,3-DIKETO-L-GULONATE TRAP TRANSPORTER SMALL PERMEASE PROTEIN YIAM"/>
    <property type="match status" value="1"/>
</dbReference>
<keyword evidence="2 9" id="KW-0813">Transport</keyword>
<evidence type="ECO:0000256" key="9">
    <source>
        <dbReference type="RuleBase" id="RU369079"/>
    </source>
</evidence>
<comment type="subcellular location">
    <subcellularLocation>
        <location evidence="1 9">Cell inner membrane</location>
        <topology evidence="1 9">Multi-pass membrane protein</topology>
    </subcellularLocation>
</comment>
<dbReference type="OrthoDB" id="6183232at2"/>
<dbReference type="RefSeq" id="WP_067224672.1">
    <property type="nucleotide sequence ID" value="NZ_MBQE01000006.1"/>
</dbReference>
<evidence type="ECO:0000259" key="10">
    <source>
        <dbReference type="Pfam" id="PF04290"/>
    </source>
</evidence>
<keyword evidence="3" id="KW-1003">Cell membrane</keyword>
<protein>
    <recommendedName>
        <fullName evidence="9">TRAP transporter small permease protein</fullName>
    </recommendedName>
</protein>
<accession>A0A285S2E8</accession>
<evidence type="ECO:0000256" key="4">
    <source>
        <dbReference type="ARBA" id="ARBA00022519"/>
    </source>
</evidence>
<dbReference type="STRING" id="538381.GCA_001696535_04498"/>
<sequence>MRQSVERLLERLCAWLAIAGGAVLVALTIATVVSITGRALTSVGLGPIPGDYELVEAGTAFAIFAFLPWCQLKRGHVTVDLLLARFGPRVNAGVDLIANILMTLASGLICWRLWLGMLDKQAYGETTFILQFPLWWPYAASLVGAAFAVLVCAYTVWRSLDETLAPPAAATGRE</sequence>
<reference evidence="11 12" key="1">
    <citation type="submission" date="2017-08" db="EMBL/GenBank/DDBJ databases">
        <authorList>
            <person name="de Groot N.N."/>
        </authorList>
    </citation>
    <scope>NUCLEOTIDE SEQUENCE [LARGE SCALE GENOMIC DNA]</scope>
    <source>
        <strain evidence="11 12">USBA 352</strain>
    </source>
</reference>
<evidence type="ECO:0000256" key="7">
    <source>
        <dbReference type="ARBA" id="ARBA00023136"/>
    </source>
</evidence>
<keyword evidence="5 9" id="KW-0812">Transmembrane</keyword>
<evidence type="ECO:0000256" key="3">
    <source>
        <dbReference type="ARBA" id="ARBA00022475"/>
    </source>
</evidence>
<dbReference type="InterPro" id="IPR007387">
    <property type="entry name" value="TRAP_DctQ"/>
</dbReference>
<feature type="transmembrane region" description="Helical" evidence="9">
    <location>
        <begin position="93"/>
        <end position="115"/>
    </location>
</feature>
<comment type="similarity">
    <text evidence="8 9">Belongs to the TRAP transporter small permease family.</text>
</comment>
<evidence type="ECO:0000256" key="1">
    <source>
        <dbReference type="ARBA" id="ARBA00004429"/>
    </source>
</evidence>
<dbReference type="Pfam" id="PF04290">
    <property type="entry name" value="DctQ"/>
    <property type="match status" value="1"/>
</dbReference>
<feature type="transmembrane region" description="Helical" evidence="9">
    <location>
        <begin position="135"/>
        <end position="157"/>
    </location>
</feature>
<evidence type="ECO:0000256" key="5">
    <source>
        <dbReference type="ARBA" id="ARBA00022692"/>
    </source>
</evidence>
<evidence type="ECO:0000256" key="2">
    <source>
        <dbReference type="ARBA" id="ARBA00022448"/>
    </source>
</evidence>
<dbReference type="GO" id="GO:0015740">
    <property type="term" value="P:C4-dicarboxylate transport"/>
    <property type="evidence" value="ECO:0007669"/>
    <property type="project" value="TreeGrafter"/>
</dbReference>
<feature type="transmembrane region" description="Helical" evidence="9">
    <location>
        <begin position="54"/>
        <end position="72"/>
    </location>
</feature>
<dbReference type="AlphaFoldDB" id="A0A285S2E8"/>
<dbReference type="InterPro" id="IPR055348">
    <property type="entry name" value="DctQ"/>
</dbReference>
<dbReference type="Proteomes" id="UP000219331">
    <property type="component" value="Unassembled WGS sequence"/>
</dbReference>
<name>A0A285S2E8_9HYPH</name>
<feature type="transmembrane region" description="Helical" evidence="9">
    <location>
        <begin position="12"/>
        <end position="34"/>
    </location>
</feature>
<gene>
    <name evidence="11" type="ORF">SAMN05421512_103387</name>
</gene>
<comment type="function">
    <text evidence="9">Part of the tripartite ATP-independent periplasmic (TRAP) transport system.</text>
</comment>
<evidence type="ECO:0000256" key="8">
    <source>
        <dbReference type="ARBA" id="ARBA00038436"/>
    </source>
</evidence>
<keyword evidence="12" id="KW-1185">Reference proteome</keyword>
<keyword evidence="6 9" id="KW-1133">Transmembrane helix</keyword>
<feature type="domain" description="Tripartite ATP-independent periplasmic transporters DctQ component" evidence="10">
    <location>
        <begin position="28"/>
        <end position="160"/>
    </location>
</feature>
<dbReference type="GO" id="GO:0005886">
    <property type="term" value="C:plasma membrane"/>
    <property type="evidence" value="ECO:0007669"/>
    <property type="project" value="UniProtKB-SubCell"/>
</dbReference>
<keyword evidence="7 9" id="KW-0472">Membrane</keyword>
<organism evidence="11 12">
    <name type="scientific">Stappia indica</name>
    <dbReference type="NCBI Taxonomy" id="538381"/>
    <lineage>
        <taxon>Bacteria</taxon>
        <taxon>Pseudomonadati</taxon>
        <taxon>Pseudomonadota</taxon>
        <taxon>Alphaproteobacteria</taxon>
        <taxon>Hyphomicrobiales</taxon>
        <taxon>Stappiaceae</taxon>
        <taxon>Stappia</taxon>
    </lineage>
</organism>
<evidence type="ECO:0000313" key="11">
    <source>
        <dbReference type="EMBL" id="SOC00870.1"/>
    </source>
</evidence>
<dbReference type="GO" id="GO:0022857">
    <property type="term" value="F:transmembrane transporter activity"/>
    <property type="evidence" value="ECO:0007669"/>
    <property type="project" value="UniProtKB-UniRule"/>
</dbReference>
<dbReference type="EMBL" id="OBML01000003">
    <property type="protein sequence ID" value="SOC00870.1"/>
    <property type="molecule type" value="Genomic_DNA"/>
</dbReference>